<protein>
    <recommendedName>
        <fullName evidence="10">Malectin-like domain-containing protein</fullName>
    </recommendedName>
</protein>
<keyword evidence="3" id="KW-0812">Transmembrane</keyword>
<keyword evidence="7" id="KW-0472">Membrane</keyword>
<dbReference type="InterPro" id="IPR024788">
    <property type="entry name" value="Malectin-like_Carb-bd_dom"/>
</dbReference>
<feature type="signal peptide" evidence="9">
    <location>
        <begin position="1"/>
        <end position="29"/>
    </location>
</feature>
<evidence type="ECO:0000256" key="7">
    <source>
        <dbReference type="ARBA" id="ARBA00023136"/>
    </source>
</evidence>
<evidence type="ECO:0000256" key="6">
    <source>
        <dbReference type="ARBA" id="ARBA00022989"/>
    </source>
</evidence>
<dbReference type="GO" id="GO:0016020">
    <property type="term" value="C:membrane"/>
    <property type="evidence" value="ECO:0007669"/>
    <property type="project" value="UniProtKB-SubCell"/>
</dbReference>
<dbReference type="PANTHER" id="PTHR45631">
    <property type="entry name" value="OS07G0107800 PROTEIN-RELATED"/>
    <property type="match status" value="1"/>
</dbReference>
<dbReference type="PANTHER" id="PTHR45631:SF44">
    <property type="entry name" value="CARBOHYDRATE-BINDING PROTEIN OF THE ER PROTEIN"/>
    <property type="match status" value="1"/>
</dbReference>
<comment type="caution">
    <text evidence="11">The sequence shown here is derived from an EMBL/GenBank/DDBJ whole genome shotgun (WGS) entry which is preliminary data.</text>
</comment>
<gene>
    <name evidence="11" type="ORF">FNV43_RR23756</name>
</gene>
<evidence type="ECO:0000256" key="3">
    <source>
        <dbReference type="ARBA" id="ARBA00022692"/>
    </source>
</evidence>
<dbReference type="Proteomes" id="UP000796880">
    <property type="component" value="Unassembled WGS sequence"/>
</dbReference>
<accession>A0A8K0GNG2</accession>
<dbReference type="SUPFAM" id="SSF52058">
    <property type="entry name" value="L domain-like"/>
    <property type="match status" value="1"/>
</dbReference>
<evidence type="ECO:0000313" key="11">
    <source>
        <dbReference type="EMBL" id="KAF3432654.1"/>
    </source>
</evidence>
<dbReference type="InterPro" id="IPR001611">
    <property type="entry name" value="Leu-rich_rpt"/>
</dbReference>
<dbReference type="OrthoDB" id="2143199at2759"/>
<proteinExistence type="predicted"/>
<keyword evidence="2" id="KW-0433">Leucine-rich repeat</keyword>
<keyword evidence="6" id="KW-1133">Transmembrane helix</keyword>
<organism evidence="11 12">
    <name type="scientific">Rhamnella rubrinervis</name>
    <dbReference type="NCBI Taxonomy" id="2594499"/>
    <lineage>
        <taxon>Eukaryota</taxon>
        <taxon>Viridiplantae</taxon>
        <taxon>Streptophyta</taxon>
        <taxon>Embryophyta</taxon>
        <taxon>Tracheophyta</taxon>
        <taxon>Spermatophyta</taxon>
        <taxon>Magnoliopsida</taxon>
        <taxon>eudicotyledons</taxon>
        <taxon>Gunneridae</taxon>
        <taxon>Pentapetalae</taxon>
        <taxon>rosids</taxon>
        <taxon>fabids</taxon>
        <taxon>Rosales</taxon>
        <taxon>Rhamnaceae</taxon>
        <taxon>rhamnoid group</taxon>
        <taxon>Rhamneae</taxon>
        <taxon>Rhamnella</taxon>
    </lineage>
</organism>
<keyword evidence="4 9" id="KW-0732">Signal</keyword>
<evidence type="ECO:0000256" key="8">
    <source>
        <dbReference type="SAM" id="MobiDB-lite"/>
    </source>
</evidence>
<evidence type="ECO:0000256" key="5">
    <source>
        <dbReference type="ARBA" id="ARBA00022737"/>
    </source>
</evidence>
<feature type="domain" description="Malectin-like" evidence="10">
    <location>
        <begin position="175"/>
        <end position="316"/>
    </location>
</feature>
<dbReference type="Pfam" id="PF12819">
    <property type="entry name" value="Malectin_like"/>
    <property type="match status" value="2"/>
</dbReference>
<evidence type="ECO:0000256" key="9">
    <source>
        <dbReference type="SAM" id="SignalP"/>
    </source>
</evidence>
<evidence type="ECO:0000256" key="2">
    <source>
        <dbReference type="ARBA" id="ARBA00022614"/>
    </source>
</evidence>
<evidence type="ECO:0000256" key="1">
    <source>
        <dbReference type="ARBA" id="ARBA00004167"/>
    </source>
</evidence>
<dbReference type="AlphaFoldDB" id="A0A8K0GNG2"/>
<dbReference type="FunFam" id="3.80.10.10:FF:000129">
    <property type="entry name" value="Leucine-rich repeat receptor-like kinase"/>
    <property type="match status" value="1"/>
</dbReference>
<evidence type="ECO:0000256" key="4">
    <source>
        <dbReference type="ARBA" id="ARBA00022729"/>
    </source>
</evidence>
<evidence type="ECO:0000259" key="10">
    <source>
        <dbReference type="Pfam" id="PF12819"/>
    </source>
</evidence>
<reference evidence="11" key="1">
    <citation type="submission" date="2020-03" db="EMBL/GenBank/DDBJ databases">
        <title>A high-quality chromosome-level genome assembly of a woody plant with both climbing and erect habits, Rhamnella rubrinervis.</title>
        <authorList>
            <person name="Lu Z."/>
            <person name="Yang Y."/>
            <person name="Zhu X."/>
            <person name="Sun Y."/>
        </authorList>
    </citation>
    <scope>NUCLEOTIDE SEQUENCE</scope>
    <source>
        <strain evidence="11">BYM</strain>
        <tissue evidence="11">Leaf</tissue>
    </source>
</reference>
<comment type="subcellular location">
    <subcellularLocation>
        <location evidence="1">Membrane</location>
        <topology evidence="1">Single-pass membrane protein</topology>
    </subcellularLocation>
</comment>
<feature type="domain" description="Malectin-like" evidence="10">
    <location>
        <begin position="34"/>
        <end position="140"/>
    </location>
</feature>
<feature type="region of interest" description="Disordered" evidence="8">
    <location>
        <begin position="456"/>
        <end position="502"/>
    </location>
</feature>
<dbReference type="Gene3D" id="3.80.10.10">
    <property type="entry name" value="Ribonuclease Inhibitor"/>
    <property type="match status" value="1"/>
</dbReference>
<sequence length="535" mass="59149">MSSQITMLLIVKTLLVLLLASSKYWCVNAVFLSIDCGGSDSYTDTNSIKWVGDDAYVRNGESQLVQFSSSLPEVVNTLRAFPTLRRNCYTINSLDGGQRILVRASFYYGNYDLKNSPPTFELQFDGNYWTKVNMSEYLSLEVVDYEVAKCTPMLLLVMLSSGKAGLHLELIRLLDAYDREWAPGYGFGLEEVTSEAVSIDVGSAEDSPPETVLKNATTANNTLEYIRLITNLPDFDVPVYITTYFSEVTQQKLQRRSFQLCVDDKPYSEPIVPPFGSVAEVYITNITASSNTSFTLVATSDSTLPPLINAFEVYSIGDALTPGTHFKDVEGLAALQMQFQELLAWTGDPCLPSAFTWEWVECSTHGIPRVTALNLSSFGLFGSLPDFSSMDALVIIDLHNNSLDGPIPDFLGSFPMLKLLDLSDNRFNGTIPTSLSTNKKLEFRVSGNCLSGMSCPPLPPLPPPPPPPSPLKSNSENKKAPPSPLMYSNHKHPPPDEYNFDDYTTTRTASASATNIDISNHLLFIYVLFLSFNLF</sequence>
<feature type="chain" id="PRO_5035450856" description="Malectin-like domain-containing protein" evidence="9">
    <location>
        <begin position="30"/>
        <end position="535"/>
    </location>
</feature>
<dbReference type="Pfam" id="PF00560">
    <property type="entry name" value="LRR_1"/>
    <property type="match status" value="2"/>
</dbReference>
<name>A0A8K0GNG2_9ROSA</name>
<evidence type="ECO:0000313" key="12">
    <source>
        <dbReference type="Proteomes" id="UP000796880"/>
    </source>
</evidence>
<feature type="compositionally biased region" description="Pro residues" evidence="8">
    <location>
        <begin position="456"/>
        <end position="470"/>
    </location>
</feature>
<keyword evidence="5" id="KW-0677">Repeat</keyword>
<keyword evidence="12" id="KW-1185">Reference proteome</keyword>
<dbReference type="InterPro" id="IPR032675">
    <property type="entry name" value="LRR_dom_sf"/>
</dbReference>
<dbReference type="EMBL" id="VOIH02000011">
    <property type="protein sequence ID" value="KAF3432654.1"/>
    <property type="molecule type" value="Genomic_DNA"/>
</dbReference>